<evidence type="ECO:0000256" key="6">
    <source>
        <dbReference type="HAMAP-Rule" id="MF_00479"/>
    </source>
</evidence>
<dbReference type="GO" id="GO:0005886">
    <property type="term" value="C:plasma membrane"/>
    <property type="evidence" value="ECO:0007669"/>
    <property type="project" value="UniProtKB-SubCell"/>
</dbReference>
<keyword evidence="6" id="KW-1003">Cell membrane</keyword>
<keyword evidence="5 6" id="KW-0249">Electron transport</keyword>
<evidence type="ECO:0000256" key="7">
    <source>
        <dbReference type="SAM" id="Phobius"/>
    </source>
</evidence>
<keyword evidence="1 6" id="KW-0813">Transport</keyword>
<keyword evidence="6" id="KW-1278">Translocase</keyword>
<organism evidence="9 10">
    <name type="scientific">Marinicella pacifica</name>
    <dbReference type="NCBI Taxonomy" id="1171543"/>
    <lineage>
        <taxon>Bacteria</taxon>
        <taxon>Pseudomonadati</taxon>
        <taxon>Pseudomonadota</taxon>
        <taxon>Gammaproteobacteria</taxon>
        <taxon>Lysobacterales</taxon>
        <taxon>Marinicellaceae</taxon>
        <taxon>Marinicella</taxon>
    </lineage>
</organism>
<keyword evidence="6 7" id="KW-1133">Transmembrane helix</keyword>
<keyword evidence="2 6" id="KW-0597">Phosphoprotein</keyword>
<dbReference type="EMBL" id="BMEO01000004">
    <property type="protein sequence ID" value="GGF92035.1"/>
    <property type="molecule type" value="Genomic_DNA"/>
</dbReference>
<gene>
    <name evidence="6 9" type="primary">rnfG</name>
    <name evidence="9" type="ORF">GCM10011365_11550</name>
</gene>
<evidence type="ECO:0000256" key="5">
    <source>
        <dbReference type="ARBA" id="ARBA00022982"/>
    </source>
</evidence>
<evidence type="ECO:0000256" key="3">
    <source>
        <dbReference type="ARBA" id="ARBA00022630"/>
    </source>
</evidence>
<reference evidence="9" key="1">
    <citation type="journal article" date="2014" name="Int. J. Syst. Evol. Microbiol.">
        <title>Complete genome sequence of Corynebacterium casei LMG S-19264T (=DSM 44701T), isolated from a smear-ripened cheese.</title>
        <authorList>
            <consortium name="US DOE Joint Genome Institute (JGI-PGF)"/>
            <person name="Walter F."/>
            <person name="Albersmeier A."/>
            <person name="Kalinowski J."/>
            <person name="Ruckert C."/>
        </authorList>
    </citation>
    <scope>NUCLEOTIDE SEQUENCE</scope>
    <source>
        <strain evidence="9">CGMCC 1.12181</strain>
    </source>
</reference>
<keyword evidence="6 7" id="KW-0472">Membrane</keyword>
<evidence type="ECO:0000313" key="9">
    <source>
        <dbReference type="EMBL" id="GGF92035.1"/>
    </source>
</evidence>
<dbReference type="GO" id="GO:0009055">
    <property type="term" value="F:electron transfer activity"/>
    <property type="evidence" value="ECO:0007669"/>
    <property type="project" value="InterPro"/>
</dbReference>
<evidence type="ECO:0000256" key="1">
    <source>
        <dbReference type="ARBA" id="ARBA00022448"/>
    </source>
</evidence>
<feature type="modified residue" description="FMN phosphoryl threonine" evidence="6">
    <location>
        <position position="182"/>
    </location>
</feature>
<comment type="cofactor">
    <cofactor evidence="6">
        <name>FMN</name>
        <dbReference type="ChEBI" id="CHEBI:58210"/>
    </cofactor>
</comment>
<comment type="similarity">
    <text evidence="6">Belongs to the RnfG family.</text>
</comment>
<keyword evidence="6 7" id="KW-0812">Transmembrane</keyword>
<dbReference type="GO" id="GO:0010181">
    <property type="term" value="F:FMN binding"/>
    <property type="evidence" value="ECO:0007669"/>
    <property type="project" value="InterPro"/>
</dbReference>
<dbReference type="NCBIfam" id="TIGR01947">
    <property type="entry name" value="rnfG"/>
    <property type="match status" value="1"/>
</dbReference>
<reference evidence="9" key="2">
    <citation type="submission" date="2020-09" db="EMBL/GenBank/DDBJ databases">
        <authorList>
            <person name="Sun Q."/>
            <person name="Zhou Y."/>
        </authorList>
    </citation>
    <scope>NUCLEOTIDE SEQUENCE</scope>
    <source>
        <strain evidence="9">CGMCC 1.12181</strain>
    </source>
</reference>
<accession>A0A917CKU9</accession>
<dbReference type="InterPro" id="IPR010209">
    <property type="entry name" value="Ion_transpt_RnfG/RsxG"/>
</dbReference>
<keyword evidence="6" id="KW-0997">Cell inner membrane</keyword>
<evidence type="ECO:0000256" key="4">
    <source>
        <dbReference type="ARBA" id="ARBA00022643"/>
    </source>
</evidence>
<evidence type="ECO:0000313" key="10">
    <source>
        <dbReference type="Proteomes" id="UP000605253"/>
    </source>
</evidence>
<dbReference type="AlphaFoldDB" id="A0A917CKU9"/>
<comment type="caution">
    <text evidence="9">The sequence shown here is derived from an EMBL/GenBank/DDBJ whole genome shotgun (WGS) entry which is preliminary data.</text>
</comment>
<name>A0A917CKU9_9GAMM</name>
<feature type="transmembrane region" description="Helical" evidence="7">
    <location>
        <begin position="12"/>
        <end position="32"/>
    </location>
</feature>
<comment type="subunit">
    <text evidence="6">The complex is composed of six subunits: RnfA, RnfB, RnfC, RnfD, RnfE and RnfG.</text>
</comment>
<sequence length="215" mass="23807">MSEEKSNQKNTWTLPVILAVITLITSAVLMLTHELTKDTIERQRLQARLKSLQRLLPEQLVDNDVIADAVTIFEPDALGHRKPKQLYIGRKNGAFSAVAVPVTARNGYSGDIELMVGIKVNGEITDVAIINHKETPGLGDLIERGKSDWLQQFPGRSLDNPVTKNWKVKKDGGRFDQITAATITPRAVVGAIKKALLYEQTLDLKMLKEAVKDDA</sequence>
<dbReference type="HAMAP" id="MF_00479">
    <property type="entry name" value="RsxG_RnfG"/>
    <property type="match status" value="1"/>
</dbReference>
<dbReference type="PIRSF" id="PIRSF006091">
    <property type="entry name" value="E_trnsport_RnfG"/>
    <property type="match status" value="1"/>
</dbReference>
<dbReference type="PANTHER" id="PTHR36118:SF1">
    <property type="entry name" value="ION-TRANSLOCATING OXIDOREDUCTASE COMPLEX SUBUNIT G"/>
    <property type="match status" value="1"/>
</dbReference>
<keyword evidence="4 6" id="KW-0288">FMN</keyword>
<comment type="function">
    <text evidence="6">Part of a membrane-bound complex that couples electron transfer with translocation of ions across the membrane.</text>
</comment>
<dbReference type="PANTHER" id="PTHR36118">
    <property type="entry name" value="ION-TRANSLOCATING OXIDOREDUCTASE COMPLEX SUBUNIT G"/>
    <property type="match status" value="1"/>
</dbReference>
<keyword evidence="10" id="KW-1185">Reference proteome</keyword>
<proteinExistence type="inferred from homology"/>
<dbReference type="Pfam" id="PF04205">
    <property type="entry name" value="FMN_bind"/>
    <property type="match status" value="1"/>
</dbReference>
<keyword evidence="3 6" id="KW-0285">Flavoprotein</keyword>
<dbReference type="Proteomes" id="UP000605253">
    <property type="component" value="Unassembled WGS sequence"/>
</dbReference>
<dbReference type="EC" id="7.-.-.-" evidence="6"/>
<evidence type="ECO:0000259" key="8">
    <source>
        <dbReference type="SMART" id="SM00900"/>
    </source>
</evidence>
<dbReference type="SMART" id="SM00900">
    <property type="entry name" value="FMN_bind"/>
    <property type="match status" value="1"/>
</dbReference>
<evidence type="ECO:0000256" key="2">
    <source>
        <dbReference type="ARBA" id="ARBA00022553"/>
    </source>
</evidence>
<comment type="subcellular location">
    <subcellularLocation>
        <location evidence="6">Cell inner membrane</location>
        <topology evidence="6">Single-pass membrane protein</topology>
    </subcellularLocation>
</comment>
<feature type="domain" description="FMN-binding" evidence="8">
    <location>
        <begin position="107"/>
        <end position="199"/>
    </location>
</feature>
<dbReference type="RefSeq" id="WP_188364760.1">
    <property type="nucleotide sequence ID" value="NZ_BAABJF010000015.1"/>
</dbReference>
<dbReference type="InterPro" id="IPR007329">
    <property type="entry name" value="FMN-bd"/>
</dbReference>
<protein>
    <recommendedName>
        <fullName evidence="6">Ion-translocating oxidoreductase complex subunit G</fullName>
        <ecNumber evidence="6">7.-.-.-</ecNumber>
    </recommendedName>
    <alternativeName>
        <fullName evidence="6">Rnf electron transport complex subunit G</fullName>
    </alternativeName>
</protein>
<dbReference type="NCBIfam" id="NF002519">
    <property type="entry name" value="PRK01908.1"/>
    <property type="match status" value="1"/>
</dbReference>
<dbReference type="GO" id="GO:0022900">
    <property type="term" value="P:electron transport chain"/>
    <property type="evidence" value="ECO:0007669"/>
    <property type="project" value="UniProtKB-UniRule"/>
</dbReference>